<reference evidence="3" key="1">
    <citation type="submission" date="2006-10" db="EMBL/GenBank/DDBJ databases">
        <authorList>
            <person name="Amadeo P."/>
            <person name="Zhao Q."/>
            <person name="Wortman J."/>
            <person name="Fraser-Liggett C."/>
            <person name="Carlton J."/>
        </authorList>
    </citation>
    <scope>NUCLEOTIDE SEQUENCE</scope>
    <source>
        <strain evidence="3">G3</strain>
    </source>
</reference>
<organism evidence="3 4">
    <name type="scientific">Trichomonas vaginalis (strain ATCC PRA-98 / G3)</name>
    <dbReference type="NCBI Taxonomy" id="412133"/>
    <lineage>
        <taxon>Eukaryota</taxon>
        <taxon>Metamonada</taxon>
        <taxon>Parabasalia</taxon>
        <taxon>Trichomonadida</taxon>
        <taxon>Trichomonadidae</taxon>
        <taxon>Trichomonas</taxon>
    </lineage>
</organism>
<evidence type="ECO:0008006" key="5">
    <source>
        <dbReference type="Google" id="ProtNLM"/>
    </source>
</evidence>
<dbReference type="SUPFAM" id="SSF54236">
    <property type="entry name" value="Ubiquitin-like"/>
    <property type="match status" value="1"/>
</dbReference>
<feature type="transmembrane region" description="Helical" evidence="2">
    <location>
        <begin position="240"/>
        <end position="264"/>
    </location>
</feature>
<proteinExistence type="predicted"/>
<feature type="compositionally biased region" description="Basic and acidic residues" evidence="1">
    <location>
        <begin position="93"/>
        <end position="107"/>
    </location>
</feature>
<evidence type="ECO:0000256" key="2">
    <source>
        <dbReference type="SAM" id="Phobius"/>
    </source>
</evidence>
<dbReference type="Proteomes" id="UP000001542">
    <property type="component" value="Unassembled WGS sequence"/>
</dbReference>
<dbReference type="AlphaFoldDB" id="A2EKG6"/>
<feature type="region of interest" description="Disordered" evidence="1">
    <location>
        <begin position="84"/>
        <end position="153"/>
    </location>
</feature>
<dbReference type="InParanoid" id="A2EKG6"/>
<dbReference type="SMR" id="A2EKG6"/>
<gene>
    <name evidence="3" type="ORF">TVAG_340530</name>
</gene>
<dbReference type="VEuPathDB" id="TrichDB:TVAGG3_0979540"/>
<accession>A2EKG6</accession>
<dbReference type="EMBL" id="DS113413">
    <property type="protein sequence ID" value="EAY06874.1"/>
    <property type="molecule type" value="Genomic_DNA"/>
</dbReference>
<feature type="transmembrane region" description="Helical" evidence="2">
    <location>
        <begin position="199"/>
        <end position="219"/>
    </location>
</feature>
<protein>
    <recommendedName>
        <fullName evidence="5">Ubiquitin-like domain-containing protein</fullName>
    </recommendedName>
</protein>
<evidence type="ECO:0000256" key="1">
    <source>
        <dbReference type="SAM" id="MobiDB-lite"/>
    </source>
</evidence>
<dbReference type="VEuPathDB" id="TrichDB:TVAG_340530"/>
<keyword evidence="4" id="KW-1185">Reference proteome</keyword>
<name>A2EKG6_TRIV3</name>
<dbReference type="RefSeq" id="XP_001319097.1">
    <property type="nucleotide sequence ID" value="XM_001319062.1"/>
</dbReference>
<keyword evidence="2" id="KW-0812">Transmembrane</keyword>
<evidence type="ECO:0000313" key="4">
    <source>
        <dbReference type="Proteomes" id="UP000001542"/>
    </source>
</evidence>
<dbReference type="KEGG" id="tva:4764757"/>
<sequence length="303" mass="34910">MSVNIIAKIVATKEILKINKVPAKYTIGQFQKHLLKLCELTSDETNVRIIANGKILNPSVQIGSLEIDETSSITINVAGVRLKNKNQNNSENQQDKQPQHSSTEEQKPSTSRIPPQHIIRKIEPTQSEKVADDSDEEPIEKEIKPKPNIAPKKEFVRRRIDPKSFIKNQEENPNAWKYDMQDFKYKPHIESPYDKASKYLLSVLISFAIVLAIGILFINRYHEIKSIKISQGIKNVESKAIIGIYPIYALIGVFICIVIIYPLFKERILPVFNLRFFIDLISSFKQNYELEAYKNQKRFIVEE</sequence>
<evidence type="ECO:0000313" key="3">
    <source>
        <dbReference type="EMBL" id="EAY06874.1"/>
    </source>
</evidence>
<reference evidence="3" key="2">
    <citation type="journal article" date="2007" name="Science">
        <title>Draft genome sequence of the sexually transmitted pathogen Trichomonas vaginalis.</title>
        <authorList>
            <person name="Carlton J.M."/>
            <person name="Hirt R.P."/>
            <person name="Silva J.C."/>
            <person name="Delcher A.L."/>
            <person name="Schatz M."/>
            <person name="Zhao Q."/>
            <person name="Wortman J.R."/>
            <person name="Bidwell S.L."/>
            <person name="Alsmark U.C.M."/>
            <person name="Besteiro S."/>
            <person name="Sicheritz-Ponten T."/>
            <person name="Noel C.J."/>
            <person name="Dacks J.B."/>
            <person name="Foster P.G."/>
            <person name="Simillion C."/>
            <person name="Van de Peer Y."/>
            <person name="Miranda-Saavedra D."/>
            <person name="Barton G.J."/>
            <person name="Westrop G.D."/>
            <person name="Mueller S."/>
            <person name="Dessi D."/>
            <person name="Fiori P.L."/>
            <person name="Ren Q."/>
            <person name="Paulsen I."/>
            <person name="Zhang H."/>
            <person name="Bastida-Corcuera F.D."/>
            <person name="Simoes-Barbosa A."/>
            <person name="Brown M.T."/>
            <person name="Hayes R.D."/>
            <person name="Mukherjee M."/>
            <person name="Okumura C.Y."/>
            <person name="Schneider R."/>
            <person name="Smith A.J."/>
            <person name="Vanacova S."/>
            <person name="Villalvazo M."/>
            <person name="Haas B.J."/>
            <person name="Pertea M."/>
            <person name="Feldblyum T.V."/>
            <person name="Utterback T.R."/>
            <person name="Shu C.L."/>
            <person name="Osoegawa K."/>
            <person name="de Jong P.J."/>
            <person name="Hrdy I."/>
            <person name="Horvathova L."/>
            <person name="Zubacova Z."/>
            <person name="Dolezal P."/>
            <person name="Malik S.B."/>
            <person name="Logsdon J.M. Jr."/>
            <person name="Henze K."/>
            <person name="Gupta A."/>
            <person name="Wang C.C."/>
            <person name="Dunne R.L."/>
            <person name="Upcroft J.A."/>
            <person name="Upcroft P."/>
            <person name="White O."/>
            <person name="Salzberg S.L."/>
            <person name="Tang P."/>
            <person name="Chiu C.-H."/>
            <person name="Lee Y.-S."/>
            <person name="Embley T.M."/>
            <person name="Coombs G.H."/>
            <person name="Mottram J.C."/>
            <person name="Tachezy J."/>
            <person name="Fraser-Liggett C.M."/>
            <person name="Johnson P.J."/>
        </authorList>
    </citation>
    <scope>NUCLEOTIDE SEQUENCE [LARGE SCALE GENOMIC DNA]</scope>
    <source>
        <strain evidence="3">G3</strain>
    </source>
</reference>
<dbReference type="InterPro" id="IPR029071">
    <property type="entry name" value="Ubiquitin-like_domsf"/>
</dbReference>
<keyword evidence="2" id="KW-0472">Membrane</keyword>
<feature type="compositionally biased region" description="Basic and acidic residues" evidence="1">
    <location>
        <begin position="140"/>
        <end position="153"/>
    </location>
</feature>
<keyword evidence="2" id="KW-1133">Transmembrane helix</keyword>